<dbReference type="eggNOG" id="COG4519">
    <property type="taxonomic scope" value="Bacteria"/>
</dbReference>
<accession>A0A090QLH0</accession>
<comment type="caution">
    <text evidence="1">The sequence shown here is derived from an EMBL/GenBank/DDBJ whole genome shotgun (WGS) entry which is preliminary data.</text>
</comment>
<dbReference type="Proteomes" id="UP000029227">
    <property type="component" value="Unassembled WGS sequence"/>
</dbReference>
<sequence>MMSISKTKTSFYRRLYVAYLIEQGVASVPGIMSFTGMPRRTAQDTIKSLAELDIHCQFVQEEGARNRTGHYAIVDWGAINKQWIADNLSEIKSTLDYP</sequence>
<dbReference type="Gene3D" id="1.10.10.10">
    <property type="entry name" value="Winged helix-like DNA-binding domain superfamily/Winged helix DNA-binding domain"/>
    <property type="match status" value="1"/>
</dbReference>
<proteinExistence type="predicted"/>
<evidence type="ECO:0000313" key="2">
    <source>
        <dbReference type="Proteomes" id="UP000029227"/>
    </source>
</evidence>
<reference evidence="1 2" key="1">
    <citation type="journal article" date="2014" name="Genome Announc.">
        <title>Draft Genome Sequences of Two Vibrionaceae Species, Vibrio ponticus C121 and Photobacterium aphoticum C119, Isolated as Coral Reef Microbiota.</title>
        <authorList>
            <person name="Al-saari N."/>
            <person name="Meirelles P.M."/>
            <person name="Mino S."/>
            <person name="Suda W."/>
            <person name="Oshima K."/>
            <person name="Hattori M."/>
            <person name="Ohkuma M."/>
            <person name="Thompson F.L."/>
            <person name="Gomez-Gil B."/>
            <person name="Sawabe T."/>
            <person name="Sawabe T."/>
        </authorList>
    </citation>
    <scope>NUCLEOTIDE SEQUENCE [LARGE SCALE GENOMIC DNA]</scope>
    <source>
        <strain evidence="1 2">JCM 19237</strain>
    </source>
</reference>
<dbReference type="InterPro" id="IPR017162">
    <property type="entry name" value="UCP037266"/>
</dbReference>
<protein>
    <recommendedName>
        <fullName evidence="3">Helix-turn-helix domain-containing protein</fullName>
    </recommendedName>
</protein>
<dbReference type="Pfam" id="PF09904">
    <property type="entry name" value="HTH_43"/>
    <property type="match status" value="1"/>
</dbReference>
<organism evidence="1 2">
    <name type="scientific">Photobacterium aphoticum</name>
    <dbReference type="NCBI Taxonomy" id="754436"/>
    <lineage>
        <taxon>Bacteria</taxon>
        <taxon>Pseudomonadati</taxon>
        <taxon>Pseudomonadota</taxon>
        <taxon>Gammaproteobacteria</taxon>
        <taxon>Vibrionales</taxon>
        <taxon>Vibrionaceae</taxon>
        <taxon>Photobacterium</taxon>
    </lineage>
</organism>
<dbReference type="AlphaFoldDB" id="A0A090QLH0"/>
<gene>
    <name evidence="1" type="ORF">JCM19237_6670</name>
</gene>
<evidence type="ECO:0008006" key="3">
    <source>
        <dbReference type="Google" id="ProtNLM"/>
    </source>
</evidence>
<name>A0A090QLH0_9GAMM</name>
<evidence type="ECO:0000313" key="1">
    <source>
        <dbReference type="EMBL" id="GAL03776.1"/>
    </source>
</evidence>
<dbReference type="STRING" id="754436.JCM19237_6670"/>
<dbReference type="InterPro" id="IPR036388">
    <property type="entry name" value="WH-like_DNA-bd_sf"/>
</dbReference>
<dbReference type="EMBL" id="BBMN01000002">
    <property type="protein sequence ID" value="GAL03776.1"/>
    <property type="molecule type" value="Genomic_DNA"/>
</dbReference>
<dbReference type="PIRSF" id="PIRSF037266">
    <property type="entry name" value="UCP037266"/>
    <property type="match status" value="1"/>
</dbReference>